<dbReference type="NCBIfam" id="TIGR00254">
    <property type="entry name" value="GGDEF"/>
    <property type="match status" value="1"/>
</dbReference>
<protein>
    <recommendedName>
        <fullName evidence="2">GGDEF domain-containing protein</fullName>
    </recommendedName>
</protein>
<keyword evidence="1" id="KW-0812">Transmembrane</keyword>
<dbReference type="SUPFAM" id="SSF55073">
    <property type="entry name" value="Nucleotide cyclase"/>
    <property type="match status" value="1"/>
</dbReference>
<feature type="transmembrane region" description="Helical" evidence="1">
    <location>
        <begin position="32"/>
        <end position="49"/>
    </location>
</feature>
<comment type="caution">
    <text evidence="3">The sequence shown here is derived from an EMBL/GenBank/DDBJ whole genome shotgun (WGS) entry which is preliminary data.</text>
</comment>
<evidence type="ECO:0000313" key="4">
    <source>
        <dbReference type="Proteomes" id="UP000321484"/>
    </source>
</evidence>
<feature type="transmembrane region" description="Helical" evidence="1">
    <location>
        <begin position="151"/>
        <end position="173"/>
    </location>
</feature>
<dbReference type="AlphaFoldDB" id="A0A511YZW9"/>
<dbReference type="SMART" id="SM00267">
    <property type="entry name" value="GGDEF"/>
    <property type="match status" value="1"/>
</dbReference>
<keyword evidence="4" id="KW-1185">Reference proteome</keyword>
<dbReference type="PANTHER" id="PTHR46663:SF2">
    <property type="entry name" value="GGDEF DOMAIN-CONTAINING PROTEIN"/>
    <property type="match status" value="1"/>
</dbReference>
<feature type="transmembrane region" description="Helical" evidence="1">
    <location>
        <begin position="185"/>
        <end position="203"/>
    </location>
</feature>
<sequence length="477" mass="49619">MSPTTRALHLRFAVCTIALVGASLPLRGLAQGVVLEVALLLALGSVLRARRRWRPASRRPWDWLCAGLLVLLVYSVVWFVWLQGATGAGEVLVAVPVLTFGAFVLAGTGVLLQGDGQNQARLLESGTVAVAIALAVWTTAVSPGLDGAPRAVRVASLGSLLALGATTGCLVTLARTTVARGPSVGYLVLAAGATTAGFVARVATTTPEQVDGQWWVVPLWIVAFCATAAATWHPAVARLGERPRSATPGLTPAMLRALGTALAVGPTVAVVQGLVGRPVDGVSLGVGMLALLVLVGLRVRLLVRAREDVNSHLARLARFDELTGLANRRELGRRLARALERLARGETAAVTVVFCDLDGFKSVNDAHGHGTGDAVLAVVARRLAAAMRPTDLVARFGGDEFVVVADGDVRSEVVRRVTAALADPVHVGDERHQVGASIGAAVARAGDGATPGRLLAAADEAMYCDKREQRARTSGRG</sequence>
<dbReference type="InterPro" id="IPR052163">
    <property type="entry name" value="DGC-Regulatory_Protein"/>
</dbReference>
<feature type="transmembrane region" description="Helical" evidence="1">
    <location>
        <begin position="281"/>
        <end position="303"/>
    </location>
</feature>
<organism evidence="3 4">
    <name type="scientific">Actinotalea fermentans</name>
    <dbReference type="NCBI Taxonomy" id="43671"/>
    <lineage>
        <taxon>Bacteria</taxon>
        <taxon>Bacillati</taxon>
        <taxon>Actinomycetota</taxon>
        <taxon>Actinomycetes</taxon>
        <taxon>Micrococcales</taxon>
        <taxon>Cellulomonadaceae</taxon>
        <taxon>Actinotalea</taxon>
    </lineage>
</organism>
<dbReference type="InterPro" id="IPR043128">
    <property type="entry name" value="Rev_trsase/Diguanyl_cyclase"/>
</dbReference>
<feature type="domain" description="GGDEF" evidence="2">
    <location>
        <begin position="348"/>
        <end position="477"/>
    </location>
</feature>
<dbReference type="Proteomes" id="UP000321484">
    <property type="component" value="Unassembled WGS sequence"/>
</dbReference>
<evidence type="ECO:0000313" key="3">
    <source>
        <dbReference type="EMBL" id="GEN80760.1"/>
    </source>
</evidence>
<feature type="transmembrane region" description="Helical" evidence="1">
    <location>
        <begin position="126"/>
        <end position="145"/>
    </location>
</feature>
<evidence type="ECO:0000259" key="2">
    <source>
        <dbReference type="PROSITE" id="PS50887"/>
    </source>
</evidence>
<dbReference type="EMBL" id="BJYK01000009">
    <property type="protein sequence ID" value="GEN80760.1"/>
    <property type="molecule type" value="Genomic_DNA"/>
</dbReference>
<name>A0A511YZW9_9CELL</name>
<dbReference type="OrthoDB" id="3278283at2"/>
<reference evidence="3 4" key="1">
    <citation type="submission" date="2019-07" db="EMBL/GenBank/DDBJ databases">
        <title>Whole genome shotgun sequence of Actinotalea fermentans NBRC 105374.</title>
        <authorList>
            <person name="Hosoyama A."/>
            <person name="Uohara A."/>
            <person name="Ohji S."/>
            <person name="Ichikawa N."/>
        </authorList>
    </citation>
    <scope>NUCLEOTIDE SEQUENCE [LARGE SCALE GENOMIC DNA]</scope>
    <source>
        <strain evidence="3 4">NBRC 105374</strain>
    </source>
</reference>
<keyword evidence="1" id="KW-0472">Membrane</keyword>
<dbReference type="InterPro" id="IPR029787">
    <property type="entry name" value="Nucleotide_cyclase"/>
</dbReference>
<keyword evidence="1" id="KW-1133">Transmembrane helix</keyword>
<feature type="transmembrane region" description="Helical" evidence="1">
    <location>
        <begin position="61"/>
        <end position="81"/>
    </location>
</feature>
<dbReference type="CDD" id="cd01949">
    <property type="entry name" value="GGDEF"/>
    <property type="match status" value="1"/>
</dbReference>
<accession>A0A511YZW9</accession>
<feature type="transmembrane region" description="Helical" evidence="1">
    <location>
        <begin position="93"/>
        <end position="114"/>
    </location>
</feature>
<dbReference type="Pfam" id="PF00990">
    <property type="entry name" value="GGDEF"/>
    <property type="match status" value="1"/>
</dbReference>
<evidence type="ECO:0000256" key="1">
    <source>
        <dbReference type="SAM" id="Phobius"/>
    </source>
</evidence>
<gene>
    <name evidence="3" type="ORF">AFE02nite_24940</name>
</gene>
<dbReference type="InterPro" id="IPR000160">
    <property type="entry name" value="GGDEF_dom"/>
</dbReference>
<dbReference type="Gene3D" id="3.30.70.270">
    <property type="match status" value="1"/>
</dbReference>
<proteinExistence type="predicted"/>
<feature type="transmembrane region" description="Helical" evidence="1">
    <location>
        <begin position="7"/>
        <end position="26"/>
    </location>
</feature>
<dbReference type="PANTHER" id="PTHR46663">
    <property type="entry name" value="DIGUANYLATE CYCLASE DGCT-RELATED"/>
    <property type="match status" value="1"/>
</dbReference>
<dbReference type="RefSeq" id="WP_052113881.1">
    <property type="nucleotide sequence ID" value="NZ_BJYK01000009.1"/>
</dbReference>
<feature type="transmembrane region" description="Helical" evidence="1">
    <location>
        <begin position="253"/>
        <end position="275"/>
    </location>
</feature>
<dbReference type="PROSITE" id="PS50887">
    <property type="entry name" value="GGDEF"/>
    <property type="match status" value="1"/>
</dbReference>
<feature type="transmembrane region" description="Helical" evidence="1">
    <location>
        <begin position="215"/>
        <end position="232"/>
    </location>
</feature>